<keyword evidence="1" id="KW-1133">Transmembrane helix</keyword>
<reference evidence="2 3" key="1">
    <citation type="submission" date="2018-08" db="EMBL/GenBank/DDBJ databases">
        <title>Bacillus jemisoniae sp. nov., Bacillus chryseoplanitiae sp. nov., Bacillus resnikiae sp. nov., and Bacillus frankliniae sp. nov., isolated from Viking spacecraft and associated surfaces.</title>
        <authorList>
            <person name="Seuylemezian A."/>
            <person name="Vaishampayan P."/>
        </authorList>
    </citation>
    <scope>NUCLEOTIDE SEQUENCE [LARGE SCALE GENOMIC DNA]</scope>
    <source>
        <strain evidence="2 3">JJ-247</strain>
    </source>
</reference>
<evidence type="ECO:0000313" key="2">
    <source>
        <dbReference type="EMBL" id="RID86315.1"/>
    </source>
</evidence>
<gene>
    <name evidence="2" type="ORF">D1970_07255</name>
</gene>
<keyword evidence="1" id="KW-0812">Transmembrane</keyword>
<evidence type="ECO:0000256" key="1">
    <source>
        <dbReference type="SAM" id="Phobius"/>
    </source>
</evidence>
<protein>
    <submittedName>
        <fullName evidence="2">Uncharacterized protein</fullName>
    </submittedName>
</protein>
<keyword evidence="3" id="KW-1185">Reference proteome</keyword>
<proteinExistence type="predicted"/>
<dbReference type="EMBL" id="QWVT01000013">
    <property type="protein sequence ID" value="RID86315.1"/>
    <property type="molecule type" value="Genomic_DNA"/>
</dbReference>
<evidence type="ECO:0000313" key="3">
    <source>
        <dbReference type="Proteomes" id="UP000265816"/>
    </source>
</evidence>
<dbReference type="Proteomes" id="UP000265816">
    <property type="component" value="Unassembled WGS sequence"/>
</dbReference>
<comment type="caution">
    <text evidence="2">The sequence shown here is derived from an EMBL/GenBank/DDBJ whole genome shotgun (WGS) entry which is preliminary data.</text>
</comment>
<accession>A0A398B8L3</accession>
<name>A0A398B8L3_9BACI</name>
<dbReference type="AlphaFoldDB" id="A0A398B8L3"/>
<sequence length="110" mass="13238">MEALYGVRKVFLLEIVRYKSEMVKKHFFAASTDYRYIQGLYFYICKLVTKLFYQEASSLRNWIFPIARHIFPIARHIFLVSHTKFPISMNIFLGVVFQFYIYLFMVNQNG</sequence>
<keyword evidence="1" id="KW-0472">Membrane</keyword>
<organism evidence="2 3">
    <name type="scientific">Mesobacillus zeae</name>
    <dbReference type="NCBI Taxonomy" id="1917180"/>
    <lineage>
        <taxon>Bacteria</taxon>
        <taxon>Bacillati</taxon>
        <taxon>Bacillota</taxon>
        <taxon>Bacilli</taxon>
        <taxon>Bacillales</taxon>
        <taxon>Bacillaceae</taxon>
        <taxon>Mesobacillus</taxon>
    </lineage>
</organism>
<feature type="transmembrane region" description="Helical" evidence="1">
    <location>
        <begin position="85"/>
        <end position="105"/>
    </location>
</feature>